<protein>
    <submittedName>
        <fullName evidence="2">Uncharacterized protein</fullName>
    </submittedName>
</protein>
<gene>
    <name evidence="2" type="ORF">NDU88_004679</name>
</gene>
<dbReference type="Proteomes" id="UP001066276">
    <property type="component" value="Chromosome 7"/>
</dbReference>
<organism evidence="2 3">
    <name type="scientific">Pleurodeles waltl</name>
    <name type="common">Iberian ribbed newt</name>
    <dbReference type="NCBI Taxonomy" id="8319"/>
    <lineage>
        <taxon>Eukaryota</taxon>
        <taxon>Metazoa</taxon>
        <taxon>Chordata</taxon>
        <taxon>Craniata</taxon>
        <taxon>Vertebrata</taxon>
        <taxon>Euteleostomi</taxon>
        <taxon>Amphibia</taxon>
        <taxon>Batrachia</taxon>
        <taxon>Caudata</taxon>
        <taxon>Salamandroidea</taxon>
        <taxon>Salamandridae</taxon>
        <taxon>Pleurodelinae</taxon>
        <taxon>Pleurodeles</taxon>
    </lineage>
</organism>
<feature type="region of interest" description="Disordered" evidence="1">
    <location>
        <begin position="23"/>
        <end position="42"/>
    </location>
</feature>
<proteinExistence type="predicted"/>
<dbReference type="AlphaFoldDB" id="A0AAV7PDI4"/>
<accession>A0AAV7PDI4</accession>
<dbReference type="EMBL" id="JANPWB010000011">
    <property type="protein sequence ID" value="KAJ1126271.1"/>
    <property type="molecule type" value="Genomic_DNA"/>
</dbReference>
<reference evidence="2" key="1">
    <citation type="journal article" date="2022" name="bioRxiv">
        <title>Sequencing and chromosome-scale assembly of the giantPleurodeles waltlgenome.</title>
        <authorList>
            <person name="Brown T."/>
            <person name="Elewa A."/>
            <person name="Iarovenko S."/>
            <person name="Subramanian E."/>
            <person name="Araus A.J."/>
            <person name="Petzold A."/>
            <person name="Susuki M."/>
            <person name="Suzuki K.-i.T."/>
            <person name="Hayashi T."/>
            <person name="Toyoda A."/>
            <person name="Oliveira C."/>
            <person name="Osipova E."/>
            <person name="Leigh N.D."/>
            <person name="Simon A."/>
            <person name="Yun M.H."/>
        </authorList>
    </citation>
    <scope>NUCLEOTIDE SEQUENCE</scope>
    <source>
        <strain evidence="2">20211129_DDA</strain>
        <tissue evidence="2">Liver</tissue>
    </source>
</reference>
<evidence type="ECO:0000256" key="1">
    <source>
        <dbReference type="SAM" id="MobiDB-lite"/>
    </source>
</evidence>
<sequence length="85" mass="9233">MGLSDVGGRVKVSEKTALNQMLPSRPLTHIVGPSGMHQKRGGRYTRPFAENVLLYVLRSVVHLPWGTSSQTEVRSASGFKKGLGN</sequence>
<name>A0AAV7PDI4_PLEWA</name>
<keyword evidence="3" id="KW-1185">Reference proteome</keyword>
<evidence type="ECO:0000313" key="3">
    <source>
        <dbReference type="Proteomes" id="UP001066276"/>
    </source>
</evidence>
<comment type="caution">
    <text evidence="2">The sequence shown here is derived from an EMBL/GenBank/DDBJ whole genome shotgun (WGS) entry which is preliminary data.</text>
</comment>
<evidence type="ECO:0000313" key="2">
    <source>
        <dbReference type="EMBL" id="KAJ1126271.1"/>
    </source>
</evidence>